<keyword evidence="1" id="KW-0547">Nucleotide-binding</keyword>
<keyword evidence="4" id="KW-1185">Reference proteome</keyword>
<dbReference type="PANTHER" id="PTHR21621:SF0">
    <property type="entry name" value="BETA-CITRYLGLUTAMATE SYNTHASE B-RELATED"/>
    <property type="match status" value="1"/>
</dbReference>
<dbReference type="Proteomes" id="UP000326061">
    <property type="component" value="Chromosome"/>
</dbReference>
<dbReference type="GO" id="GO:0005524">
    <property type="term" value="F:ATP binding"/>
    <property type="evidence" value="ECO:0007669"/>
    <property type="project" value="UniProtKB-UniRule"/>
</dbReference>
<protein>
    <recommendedName>
        <fullName evidence="2">ATP-grasp domain-containing protein</fullName>
    </recommendedName>
</protein>
<dbReference type="EMBL" id="CP041166">
    <property type="protein sequence ID" value="QFR43904.1"/>
    <property type="molecule type" value="Genomic_DNA"/>
</dbReference>
<evidence type="ECO:0000256" key="1">
    <source>
        <dbReference type="PROSITE-ProRule" id="PRU00409"/>
    </source>
</evidence>
<dbReference type="GO" id="GO:0018169">
    <property type="term" value="F:ribosomal S6-glutamic acid ligase activity"/>
    <property type="evidence" value="ECO:0007669"/>
    <property type="project" value="TreeGrafter"/>
</dbReference>
<evidence type="ECO:0000313" key="4">
    <source>
        <dbReference type="Proteomes" id="UP000326061"/>
    </source>
</evidence>
<dbReference type="PROSITE" id="PS50975">
    <property type="entry name" value="ATP_GRASP"/>
    <property type="match status" value="1"/>
</dbReference>
<keyword evidence="1" id="KW-0067">ATP-binding</keyword>
<gene>
    <name evidence="3" type="ORF">FJR47_08255</name>
</gene>
<sequence>MMKKNILFINGVPDDQRAFVYEIDKNGVYKWQSIGSSNIGSFLKNDLFNRSSILLDTTEDQELPRIMVSAIFNEISDADTHKITLKKADDFYKSISDKVPFFNPPANVMNTTRDNIYRLLQGVDKLHVPKTVKIQPKSPSDIYDTVEKEHFEFPVIFRQAGDHGGISTVRVDDKTEQFYAFPLDGRDYYLTQFVDYSDNAGVYTKYRLVVVDGEVYIRHVIFSDSWVIHSKSREYMEKNKKYQSQEEKILKSFNVEIKPKIKDVINEMYKKLKLDYFGVDCYIDKDMNILVFEINASMGILLQTKGYIFKDCIETIRQALIKMILEKNSSKDFLRNNVTV</sequence>
<dbReference type="InterPro" id="IPR013651">
    <property type="entry name" value="ATP-grasp_RimK-type"/>
</dbReference>
<accession>A0AAJ4A4S9</accession>
<feature type="domain" description="ATP-grasp" evidence="2">
    <location>
        <begin position="120"/>
        <end position="325"/>
    </location>
</feature>
<dbReference type="Gene3D" id="3.30.470.20">
    <property type="entry name" value="ATP-grasp fold, B domain"/>
    <property type="match status" value="1"/>
</dbReference>
<dbReference type="GO" id="GO:0046872">
    <property type="term" value="F:metal ion binding"/>
    <property type="evidence" value="ECO:0007669"/>
    <property type="project" value="InterPro"/>
</dbReference>
<dbReference type="SUPFAM" id="SSF56059">
    <property type="entry name" value="Glutathione synthetase ATP-binding domain-like"/>
    <property type="match status" value="1"/>
</dbReference>
<organism evidence="3 4">
    <name type="scientific">Sulfurimonas xiamenensis</name>
    <dbReference type="NCBI Taxonomy" id="2590021"/>
    <lineage>
        <taxon>Bacteria</taxon>
        <taxon>Pseudomonadati</taxon>
        <taxon>Campylobacterota</taxon>
        <taxon>Epsilonproteobacteria</taxon>
        <taxon>Campylobacterales</taxon>
        <taxon>Sulfurimonadaceae</taxon>
        <taxon>Sulfurimonas</taxon>
    </lineage>
</organism>
<dbReference type="GO" id="GO:0009432">
    <property type="term" value="P:SOS response"/>
    <property type="evidence" value="ECO:0007669"/>
    <property type="project" value="TreeGrafter"/>
</dbReference>
<dbReference type="InterPro" id="IPR011761">
    <property type="entry name" value="ATP-grasp"/>
</dbReference>
<dbReference type="PANTHER" id="PTHR21621">
    <property type="entry name" value="RIBOSOMAL PROTEIN S6 MODIFICATION PROTEIN"/>
    <property type="match status" value="1"/>
</dbReference>
<dbReference type="GO" id="GO:0005737">
    <property type="term" value="C:cytoplasm"/>
    <property type="evidence" value="ECO:0007669"/>
    <property type="project" value="TreeGrafter"/>
</dbReference>
<evidence type="ECO:0000313" key="3">
    <source>
        <dbReference type="EMBL" id="QFR43904.1"/>
    </source>
</evidence>
<dbReference type="KEGG" id="suln:FJR47_08255"/>
<dbReference type="AlphaFoldDB" id="A0AAJ4A4S9"/>
<proteinExistence type="predicted"/>
<evidence type="ECO:0000259" key="2">
    <source>
        <dbReference type="PROSITE" id="PS50975"/>
    </source>
</evidence>
<reference evidence="4" key="1">
    <citation type="submission" date="2019-06" db="EMBL/GenBank/DDBJ databases">
        <title>Sulfurimonas gotlandica sp. nov., a chemoautotrophic and psychrotolerant epsilonproteobacterium isolated from a pelagic redoxcline, and an emended description of the genus Sulfurimonas.</title>
        <authorList>
            <person name="Wang S."/>
            <person name="Jiang L."/>
            <person name="Shao Z."/>
        </authorList>
    </citation>
    <scope>NUCLEOTIDE SEQUENCE [LARGE SCALE GENOMIC DNA]</scope>
    <source>
        <strain evidence="4">1-1N</strain>
    </source>
</reference>
<name>A0AAJ4A4S9_9BACT</name>
<dbReference type="Pfam" id="PF08443">
    <property type="entry name" value="RimK"/>
    <property type="match status" value="1"/>
</dbReference>